<dbReference type="InterPro" id="IPR029065">
    <property type="entry name" value="Enolase_C-like"/>
</dbReference>
<keyword evidence="3" id="KW-0460">Magnesium</keyword>
<dbReference type="PANTHER" id="PTHR13794">
    <property type="entry name" value="ENOLASE SUPERFAMILY, MANDELATE RACEMASE"/>
    <property type="match status" value="1"/>
</dbReference>
<dbReference type="GO" id="GO:0016052">
    <property type="term" value="P:carbohydrate catabolic process"/>
    <property type="evidence" value="ECO:0007669"/>
    <property type="project" value="TreeGrafter"/>
</dbReference>
<dbReference type="Gene3D" id="3.30.390.10">
    <property type="entry name" value="Enolase-like, N-terminal domain"/>
    <property type="match status" value="1"/>
</dbReference>
<dbReference type="GO" id="GO:0000287">
    <property type="term" value="F:magnesium ion binding"/>
    <property type="evidence" value="ECO:0007669"/>
    <property type="project" value="TreeGrafter"/>
</dbReference>
<name>A0A7D8Z4N1_VANHU</name>
<dbReference type="NCBIfam" id="NF011968">
    <property type="entry name" value="PRK15440.1"/>
    <property type="match status" value="1"/>
</dbReference>
<dbReference type="InterPro" id="IPR013341">
    <property type="entry name" value="Mandelate_racemase_N_dom"/>
</dbReference>
<dbReference type="InterPro" id="IPR036849">
    <property type="entry name" value="Enolase-like_C_sf"/>
</dbReference>
<gene>
    <name evidence="5" type="ORF">VHUM_02754</name>
</gene>
<dbReference type="Proteomes" id="UP000473826">
    <property type="component" value="Unassembled WGS sequence"/>
</dbReference>
<dbReference type="Gene3D" id="3.20.20.120">
    <property type="entry name" value="Enolase-like C-terminal domain"/>
    <property type="match status" value="1"/>
</dbReference>
<evidence type="ECO:0000256" key="2">
    <source>
        <dbReference type="ARBA" id="ARBA00022723"/>
    </source>
</evidence>
<dbReference type="SMART" id="SM00922">
    <property type="entry name" value="MR_MLE"/>
    <property type="match status" value="1"/>
</dbReference>
<dbReference type="AlphaFoldDB" id="A0A7D8Z4N1"/>
<dbReference type="GO" id="GO:0050032">
    <property type="term" value="F:L-rhamnonate dehydratase activity"/>
    <property type="evidence" value="ECO:0007669"/>
    <property type="project" value="InterPro"/>
</dbReference>
<dbReference type="InterPro" id="IPR023444">
    <property type="entry name" value="L-Rhamnon_dehydrat"/>
</dbReference>
<feature type="domain" description="Mandelate racemase/muconate lactonizing enzyme C-terminal" evidence="4">
    <location>
        <begin position="214"/>
        <end position="312"/>
    </location>
</feature>
<organism evidence="5 6">
    <name type="scientific">Vanrija humicola</name>
    <name type="common">Yeast</name>
    <name type="synonym">Cryptococcus humicola</name>
    <dbReference type="NCBI Taxonomy" id="5417"/>
    <lineage>
        <taxon>Eukaryota</taxon>
        <taxon>Fungi</taxon>
        <taxon>Dikarya</taxon>
        <taxon>Basidiomycota</taxon>
        <taxon>Agaricomycotina</taxon>
        <taxon>Tremellomycetes</taxon>
        <taxon>Trichosporonales</taxon>
        <taxon>Trichosporonaceae</taxon>
        <taxon>Vanrija</taxon>
    </lineage>
</organism>
<comment type="cofactor">
    <cofactor evidence="1">
        <name>Mg(2+)</name>
        <dbReference type="ChEBI" id="CHEBI:18420"/>
    </cofactor>
</comment>
<evidence type="ECO:0000313" key="6">
    <source>
        <dbReference type="Proteomes" id="UP000473826"/>
    </source>
</evidence>
<dbReference type="InterPro" id="IPR029017">
    <property type="entry name" value="Enolase-like_N"/>
</dbReference>
<dbReference type="InterPro" id="IPR046945">
    <property type="entry name" value="RHMD-like"/>
</dbReference>
<reference evidence="5 6" key="1">
    <citation type="journal article" date="2019" name="PLoS Genet.">
        <title>Convergent evolution of linked mating-type loci in basidiomycete fungi.</title>
        <authorList>
            <person name="Sun S."/>
            <person name="Coelho M.A."/>
            <person name="Heitman J."/>
            <person name="Nowrousian M."/>
        </authorList>
    </citation>
    <scope>NUCLEOTIDE SEQUENCE [LARGE SCALE GENOMIC DNA]</scope>
    <source>
        <strain evidence="5 6">CBS 4282</strain>
    </source>
</reference>
<dbReference type="Pfam" id="PF13378">
    <property type="entry name" value="MR_MLE_C"/>
    <property type="match status" value="1"/>
</dbReference>
<dbReference type="InterPro" id="IPR013342">
    <property type="entry name" value="Mandelate_racemase_C"/>
</dbReference>
<dbReference type="PANTHER" id="PTHR13794:SF58">
    <property type="entry name" value="MITOCHONDRIAL ENOLASE SUPERFAMILY MEMBER 1"/>
    <property type="match status" value="1"/>
</dbReference>
<evidence type="ECO:0000256" key="3">
    <source>
        <dbReference type="ARBA" id="ARBA00022842"/>
    </source>
</evidence>
<dbReference type="CDD" id="cd03327">
    <property type="entry name" value="MR_like_2"/>
    <property type="match status" value="1"/>
</dbReference>
<dbReference type="SUPFAM" id="SSF51604">
    <property type="entry name" value="Enolase C-terminal domain-like"/>
    <property type="match status" value="1"/>
</dbReference>
<sequence length="483" mass="52418">MSSRGVVGGGCRSLLTYNDAGASLQATTTATTHNAQHLAQDRTRPVVPADPQAKLETFIPSAHGSGGDYHRQASEHWIVQGNISCPMHKYDEYRSSRTSWGIGVLGSIFVQVTTDDGTVGYATGFGGPPACWLIEEHFKRFVVGQDPRDTNKMWDMMFRASMFYGRKGLPLAALSVVDLAIWDLIGKIRNEPIYKMIGGRTKRDIPLYLTGPKPAVAKKLGFWGAKVPLPHGPADGAAGLRANVAFLAECKAQGGADYPLMVDCYMSLDVPYTVELVRAVEKAGIDINWWEECLHPDDFDGHAELHKALPHVKFTTGEHEYSKYGFRKLIEKRTVAILQPDVMWLGGLTELIKVANMAAAYDIPVVPHGSGPYSFQAIMSFPNSDFCEYIANSPDGESIHPSFGNLFTNEVLPVNGRIDLGDEPGWGLTLNPQAELVPYSSFFTVSRGLGAAGEVVEVADEAPVKVKKVNGVNGVNGAANGVH</sequence>
<evidence type="ECO:0000313" key="5">
    <source>
        <dbReference type="EMBL" id="TXT08626.1"/>
    </source>
</evidence>
<protein>
    <recommendedName>
        <fullName evidence="4">Mandelate racemase/muconate lactonizing enzyme C-terminal domain-containing protein</fullName>
    </recommendedName>
</protein>
<evidence type="ECO:0000259" key="4">
    <source>
        <dbReference type="SMART" id="SM00922"/>
    </source>
</evidence>
<comment type="caution">
    <text evidence="5">The sequence shown here is derived from an EMBL/GenBank/DDBJ whole genome shotgun (WGS) entry which is preliminary data.</text>
</comment>
<evidence type="ECO:0000256" key="1">
    <source>
        <dbReference type="ARBA" id="ARBA00001946"/>
    </source>
</evidence>
<dbReference type="FunFam" id="3.20.20.120:FF:000005">
    <property type="entry name" value="Putative L-rhamnonate dehydratase"/>
    <property type="match status" value="1"/>
</dbReference>
<keyword evidence="6" id="KW-1185">Reference proteome</keyword>
<keyword evidence="2" id="KW-0479">Metal-binding</keyword>
<proteinExistence type="predicted"/>
<dbReference type="OrthoDB" id="17395at2759"/>
<dbReference type="SFLD" id="SFLDG00179">
    <property type="entry name" value="mandelate_racemase"/>
    <property type="match status" value="1"/>
</dbReference>
<accession>A0A7D8Z4N1</accession>
<dbReference type="EMBL" id="QKWK01000007">
    <property type="protein sequence ID" value="TXT08626.1"/>
    <property type="molecule type" value="Genomic_DNA"/>
</dbReference>
<dbReference type="SFLD" id="SFLDS00001">
    <property type="entry name" value="Enolase"/>
    <property type="match status" value="1"/>
</dbReference>
<dbReference type="SUPFAM" id="SSF54826">
    <property type="entry name" value="Enolase N-terminal domain-like"/>
    <property type="match status" value="1"/>
</dbReference>
<dbReference type="Pfam" id="PF02746">
    <property type="entry name" value="MR_MLE_N"/>
    <property type="match status" value="1"/>
</dbReference>